<keyword evidence="2" id="KW-0472">Membrane</keyword>
<evidence type="ECO:0000313" key="4">
    <source>
        <dbReference type="Proteomes" id="UP001176521"/>
    </source>
</evidence>
<name>A0AAN6G9M0_9BASI</name>
<feature type="region of interest" description="Disordered" evidence="1">
    <location>
        <begin position="293"/>
        <end position="563"/>
    </location>
</feature>
<feature type="compositionally biased region" description="Basic residues" evidence="1">
    <location>
        <begin position="487"/>
        <end position="504"/>
    </location>
</feature>
<keyword evidence="2" id="KW-1133">Transmembrane helix</keyword>
<proteinExistence type="predicted"/>
<dbReference type="Proteomes" id="UP001176521">
    <property type="component" value="Unassembled WGS sequence"/>
</dbReference>
<feature type="transmembrane region" description="Helical" evidence="2">
    <location>
        <begin position="141"/>
        <end position="160"/>
    </location>
</feature>
<keyword evidence="4" id="KW-1185">Reference proteome</keyword>
<feature type="compositionally biased region" description="Basic and acidic residues" evidence="1">
    <location>
        <begin position="755"/>
        <end position="766"/>
    </location>
</feature>
<feature type="transmembrane region" description="Helical" evidence="2">
    <location>
        <begin position="31"/>
        <end position="50"/>
    </location>
</feature>
<feature type="transmembrane region" description="Helical" evidence="2">
    <location>
        <begin position="98"/>
        <end position="120"/>
    </location>
</feature>
<reference evidence="3" key="1">
    <citation type="journal article" date="2023" name="PhytoFront">
        <title>Draft Genome Resources of Seven Strains of Tilletia horrida, Causal Agent of Kernel Smut of Rice.</title>
        <authorList>
            <person name="Khanal S."/>
            <person name="Antony Babu S."/>
            <person name="Zhou X.G."/>
        </authorList>
    </citation>
    <scope>NUCLEOTIDE SEQUENCE</scope>
    <source>
        <strain evidence="3">TX3</strain>
    </source>
</reference>
<feature type="transmembrane region" description="Helical" evidence="2">
    <location>
        <begin position="264"/>
        <end position="286"/>
    </location>
</feature>
<feature type="transmembrane region" description="Helical" evidence="2">
    <location>
        <begin position="190"/>
        <end position="210"/>
    </location>
</feature>
<dbReference type="AlphaFoldDB" id="A0AAN6G9M0"/>
<keyword evidence="2" id="KW-0812">Transmembrane</keyword>
<feature type="compositionally biased region" description="Basic and acidic residues" evidence="1">
    <location>
        <begin position="431"/>
        <end position="442"/>
    </location>
</feature>
<evidence type="ECO:0000313" key="3">
    <source>
        <dbReference type="EMBL" id="KAK0525258.1"/>
    </source>
</evidence>
<feature type="compositionally biased region" description="Basic and acidic residues" evidence="1">
    <location>
        <begin position="456"/>
        <end position="486"/>
    </location>
</feature>
<dbReference type="EMBL" id="JAPDMQ010000407">
    <property type="protein sequence ID" value="KAK0525258.1"/>
    <property type="molecule type" value="Genomic_DNA"/>
</dbReference>
<feature type="compositionally biased region" description="Low complexity" evidence="1">
    <location>
        <begin position="522"/>
        <end position="540"/>
    </location>
</feature>
<feature type="transmembrane region" description="Helical" evidence="2">
    <location>
        <begin position="62"/>
        <end position="78"/>
    </location>
</feature>
<feature type="compositionally biased region" description="Low complexity" evidence="1">
    <location>
        <begin position="352"/>
        <end position="364"/>
    </location>
</feature>
<accession>A0AAN6G9M0</accession>
<feature type="compositionally biased region" description="Low complexity" evidence="1">
    <location>
        <begin position="293"/>
        <end position="302"/>
    </location>
</feature>
<evidence type="ECO:0000256" key="1">
    <source>
        <dbReference type="SAM" id="MobiDB-lite"/>
    </source>
</evidence>
<comment type="caution">
    <text evidence="3">The sequence shown here is derived from an EMBL/GenBank/DDBJ whole genome shotgun (WGS) entry which is preliminary data.</text>
</comment>
<evidence type="ECO:0000256" key="2">
    <source>
        <dbReference type="SAM" id="Phobius"/>
    </source>
</evidence>
<sequence length="830" mass="90586">MSGTMNDTMPEALGVPLGGIPGPGRSVKPNIVYLALYNILLLGLLARFFAGSTTLAYTWRPGLFAFLRIFVFSLRIWLSVHGMRDDDTAARHMFIAEALLLAAAPMILLSASLMLVRNAARAYRPSSAARRAMGQKQRANVLRIITYVLDFGLLCMGILYCEAAVGYTDAIQGSADDIRRLRNIWRATSVYEVVIVLAAVMMIMTLVIQYCRGALNLERVPHPELESRKLIQLTALNVLLFIVTMYRAAQVDHKAPGNLINKDVPFFGVFCFAEFLAASFFVVFNYERLMPRSSRSSRSSGSSGSGGPGSPRTGRANDPEKGHASRDARNPRGPTSDLRILALTQNASAQRGYDGNQSSDSDGSQQKKKIGRIERASSIFHERIRRASQAEGSSDDDYSPPPALITDPREMKKYQNADPNLRYKLLSEIQRQQDEDRPRVDQGEVFARMPAPAQRDGPDPRQRMQRAIEVRGQHERRHGSDSERSQHGRHHPHPPHSKQQHKRRADADDEAEQHVSTTTRGPPATANPYSSANANAAANAKRQGTRNSWNEADQGPRVSNVPVAPARVIVNEYAPRQAHGADQQQVSPRSMIASVHTSGDETGGNVCSVDPSIPISPKTTTLAAWKDKENKPMPSPSVGALFRMWCKGAPALAAEHENSNAQNGPASPRSPRDTRTKAASPASVVLGTADEDGQDYFSAVSLATPTMMQQQRGAAGVPGRPEAAAMAPTASGELIRSASSRSAASSATKVSTRAYHRDTLADEYPHKSSSSNNKQGGGGGGAMPPPSADMSSLHSFHLGEFTPTPRVLKAERPRQMHQHYQQQQRSNTYQ</sequence>
<feature type="region of interest" description="Disordered" evidence="1">
    <location>
        <begin position="655"/>
        <end position="689"/>
    </location>
</feature>
<feature type="transmembrane region" description="Helical" evidence="2">
    <location>
        <begin position="230"/>
        <end position="249"/>
    </location>
</feature>
<protein>
    <submittedName>
        <fullName evidence="3">Uncharacterized protein</fullName>
    </submittedName>
</protein>
<gene>
    <name evidence="3" type="ORF">OC842_005557</name>
</gene>
<feature type="region of interest" description="Disordered" evidence="1">
    <location>
        <begin position="710"/>
        <end position="830"/>
    </location>
</feature>
<feature type="compositionally biased region" description="Basic and acidic residues" evidence="1">
    <location>
        <begin position="315"/>
        <end position="330"/>
    </location>
</feature>
<feature type="compositionally biased region" description="Low complexity" evidence="1">
    <location>
        <begin position="736"/>
        <end position="747"/>
    </location>
</feature>
<organism evidence="3 4">
    <name type="scientific">Tilletia horrida</name>
    <dbReference type="NCBI Taxonomy" id="155126"/>
    <lineage>
        <taxon>Eukaryota</taxon>
        <taxon>Fungi</taxon>
        <taxon>Dikarya</taxon>
        <taxon>Basidiomycota</taxon>
        <taxon>Ustilaginomycotina</taxon>
        <taxon>Exobasidiomycetes</taxon>
        <taxon>Tilletiales</taxon>
        <taxon>Tilletiaceae</taxon>
        <taxon>Tilletia</taxon>
    </lineage>
</organism>